<keyword evidence="2" id="KW-1185">Reference proteome</keyword>
<dbReference type="Gene3D" id="1.25.40.10">
    <property type="entry name" value="Tetratricopeptide repeat domain"/>
    <property type="match status" value="1"/>
</dbReference>
<reference evidence="2" key="1">
    <citation type="submission" date="2017-01" db="EMBL/GenBank/DDBJ databases">
        <authorList>
            <person name="Varghese N."/>
            <person name="Submissions S."/>
        </authorList>
    </citation>
    <scope>NUCLEOTIDE SEQUENCE [LARGE SCALE GENOMIC DNA]</scope>
    <source>
        <strain evidence="2">ATCC 12950</strain>
    </source>
</reference>
<organism evidence="1 2">
    <name type="scientific">Microbispora rosea</name>
    <dbReference type="NCBI Taxonomy" id="58117"/>
    <lineage>
        <taxon>Bacteria</taxon>
        <taxon>Bacillati</taxon>
        <taxon>Actinomycetota</taxon>
        <taxon>Actinomycetes</taxon>
        <taxon>Streptosporangiales</taxon>
        <taxon>Streptosporangiaceae</taxon>
        <taxon>Microbispora</taxon>
    </lineage>
</organism>
<proteinExistence type="predicted"/>
<accession>A0A1N7G6P4</accession>
<dbReference type="EMBL" id="FTNI01000026">
    <property type="protein sequence ID" value="SIS08096.1"/>
    <property type="molecule type" value="Genomic_DNA"/>
</dbReference>
<dbReference type="Proteomes" id="UP000186096">
    <property type="component" value="Unassembled WGS sequence"/>
</dbReference>
<dbReference type="AlphaFoldDB" id="A0A1N7G6P4"/>
<evidence type="ECO:0000313" key="1">
    <source>
        <dbReference type="EMBL" id="SIS08096.1"/>
    </source>
</evidence>
<protein>
    <recommendedName>
        <fullName evidence="3">Tetratricopeptide repeat-containing protein</fullName>
    </recommendedName>
</protein>
<name>A0A1N7G6P4_9ACTN</name>
<gene>
    <name evidence="1" type="ORF">SAMN05421833_12676</name>
</gene>
<evidence type="ECO:0000313" key="2">
    <source>
        <dbReference type="Proteomes" id="UP000186096"/>
    </source>
</evidence>
<dbReference type="SUPFAM" id="SSF48452">
    <property type="entry name" value="TPR-like"/>
    <property type="match status" value="1"/>
</dbReference>
<evidence type="ECO:0008006" key="3">
    <source>
        <dbReference type="Google" id="ProtNLM"/>
    </source>
</evidence>
<dbReference type="InterPro" id="IPR011990">
    <property type="entry name" value="TPR-like_helical_dom_sf"/>
</dbReference>
<dbReference type="STRING" id="58117.SAMN05421833_12676"/>
<sequence length="196" mass="20989">MPGVVLRKQAGIGSLGSVAHVTNEQVDRLLEQALLLDDHGALARRLDALAQGYESGEMSRAAILVLSAEEWRSAGQPATALDRYQSALEDGGEVPVDPRAGIADTLFELDRPEEARAVIAAVRSGDWNPATALTVAETLMAYGDLDAAHEWATDGIRACGTTGSGIRDSLLRTRYRIRLDLGLPEDDLDALLDVSR</sequence>